<dbReference type="Pfam" id="PF01381">
    <property type="entry name" value="HTH_3"/>
    <property type="match status" value="1"/>
</dbReference>
<dbReference type="PANTHER" id="PTHR46558:SF4">
    <property type="entry name" value="DNA-BIDING PHAGE PROTEIN"/>
    <property type="match status" value="1"/>
</dbReference>
<name>A0A3Q9QUQ9_9BACI</name>
<dbReference type="OrthoDB" id="9808239at2"/>
<reference evidence="3 4" key="1">
    <citation type="submission" date="2017-07" db="EMBL/GenBank/DDBJ databases">
        <title>The complete genome sequence of Bacillus mesonae strain H20-5, an efficient strain improving plant abiotic stress resistance.</title>
        <authorList>
            <person name="Kim S.Y."/>
            <person name="Song H."/>
            <person name="Sang M.K."/>
            <person name="Weon H.-Y."/>
            <person name="Song J."/>
        </authorList>
    </citation>
    <scope>NUCLEOTIDE SEQUENCE [LARGE SCALE GENOMIC DNA]</scope>
    <source>
        <strain evidence="3 4">H20-5</strain>
    </source>
</reference>
<dbReference type="SUPFAM" id="SSF47413">
    <property type="entry name" value="lambda repressor-like DNA-binding domains"/>
    <property type="match status" value="1"/>
</dbReference>
<dbReference type="GO" id="GO:0003677">
    <property type="term" value="F:DNA binding"/>
    <property type="evidence" value="ECO:0007669"/>
    <property type="project" value="UniProtKB-KW"/>
</dbReference>
<evidence type="ECO:0000313" key="3">
    <source>
        <dbReference type="EMBL" id="AZU62013.1"/>
    </source>
</evidence>
<proteinExistence type="predicted"/>
<dbReference type="PROSITE" id="PS50943">
    <property type="entry name" value="HTH_CROC1"/>
    <property type="match status" value="1"/>
</dbReference>
<dbReference type="SMART" id="SM00530">
    <property type="entry name" value="HTH_XRE"/>
    <property type="match status" value="1"/>
</dbReference>
<accession>A0A3Q9QUQ9</accession>
<keyword evidence="4" id="KW-1185">Reference proteome</keyword>
<dbReference type="STRING" id="1193713.GCA_001636315_04908"/>
<dbReference type="InterPro" id="IPR001387">
    <property type="entry name" value="Cro/C1-type_HTH"/>
</dbReference>
<protein>
    <submittedName>
        <fullName evidence="3">Transcriptional regulator</fullName>
    </submittedName>
</protein>
<dbReference type="Proteomes" id="UP000282892">
    <property type="component" value="Chromosome"/>
</dbReference>
<gene>
    <name evidence="3" type="ORF">CHR53_12375</name>
</gene>
<dbReference type="AlphaFoldDB" id="A0A3Q9QUQ9"/>
<evidence type="ECO:0000259" key="2">
    <source>
        <dbReference type="PROSITE" id="PS50943"/>
    </source>
</evidence>
<feature type="domain" description="HTH cro/C1-type" evidence="2">
    <location>
        <begin position="7"/>
        <end position="61"/>
    </location>
</feature>
<dbReference type="EMBL" id="CP022572">
    <property type="protein sequence ID" value="AZU62013.1"/>
    <property type="molecule type" value="Genomic_DNA"/>
</dbReference>
<evidence type="ECO:0000256" key="1">
    <source>
        <dbReference type="ARBA" id="ARBA00023125"/>
    </source>
</evidence>
<dbReference type="RefSeq" id="WP_066398051.1">
    <property type="nucleotide sequence ID" value="NZ_CP022572.1"/>
</dbReference>
<dbReference type="PANTHER" id="PTHR46558">
    <property type="entry name" value="TRACRIPTIONAL REGULATORY PROTEIN-RELATED-RELATED"/>
    <property type="match status" value="1"/>
</dbReference>
<sequence>MMIKNRVKELRARHDLTQGGLAERVNVTRQTIVALEKGSYVPSLMLAMNIARTFQLPIEEIFYLEDDEE</sequence>
<evidence type="ECO:0000313" key="4">
    <source>
        <dbReference type="Proteomes" id="UP000282892"/>
    </source>
</evidence>
<dbReference type="CDD" id="cd00093">
    <property type="entry name" value="HTH_XRE"/>
    <property type="match status" value="1"/>
</dbReference>
<dbReference type="KEGG" id="nmk:CHR53_12375"/>
<keyword evidence="1" id="KW-0238">DNA-binding</keyword>
<dbReference type="Gene3D" id="1.10.260.40">
    <property type="entry name" value="lambda repressor-like DNA-binding domains"/>
    <property type="match status" value="1"/>
</dbReference>
<organism evidence="3 4">
    <name type="scientific">Neobacillus mesonae</name>
    <dbReference type="NCBI Taxonomy" id="1193713"/>
    <lineage>
        <taxon>Bacteria</taxon>
        <taxon>Bacillati</taxon>
        <taxon>Bacillota</taxon>
        <taxon>Bacilli</taxon>
        <taxon>Bacillales</taxon>
        <taxon>Bacillaceae</taxon>
        <taxon>Neobacillus</taxon>
    </lineage>
</organism>
<dbReference type="InterPro" id="IPR010982">
    <property type="entry name" value="Lambda_DNA-bd_dom_sf"/>
</dbReference>